<evidence type="ECO:0000313" key="5">
    <source>
        <dbReference type="EMBL" id="MDA3731247.1"/>
    </source>
</evidence>
<keyword evidence="3" id="KW-0808">Transferase</keyword>
<evidence type="ECO:0000256" key="3">
    <source>
        <dbReference type="ARBA" id="ARBA00022679"/>
    </source>
</evidence>
<comment type="caution">
    <text evidence="5">The sequence shown here is derived from an EMBL/GenBank/DDBJ whole genome shotgun (WGS) entry which is preliminary data.</text>
</comment>
<sequence length="263" mass="28850">MVNSKFISSASNPIIKNIQVLQAKKNERKKQGLFLVEGIRSVNEIPEHYEIDTIVMSDLFDEAELKVAGTKQNLVVPSELFKTMSGTETPQGIMALVKMKEFTLNKIEAKSDGFYLLLENLQDPGNLGTIIRTAYGFGVEAIFLTKGCVDLYSPKTVRSTMGALLHVPIVVGESLENYISWARANNLTLYTTALDETACKVAEADFAKGNMLIIGNEGNGVSNEALELADQKVYIPMPGGLESLNASIAASICMYEVMRQRTQ</sequence>
<dbReference type="Gene3D" id="3.40.1280.10">
    <property type="match status" value="1"/>
</dbReference>
<dbReference type="Proteomes" id="UP001169242">
    <property type="component" value="Unassembled WGS sequence"/>
</dbReference>
<keyword evidence="2 5" id="KW-0489">Methyltransferase</keyword>
<dbReference type="Pfam" id="PF22435">
    <property type="entry name" value="MRM3-like_sub_bind"/>
    <property type="match status" value="1"/>
</dbReference>
<dbReference type="PANTHER" id="PTHR43191:SF2">
    <property type="entry name" value="RRNA METHYLTRANSFERASE 3, MITOCHONDRIAL"/>
    <property type="match status" value="1"/>
</dbReference>
<dbReference type="InterPro" id="IPR029028">
    <property type="entry name" value="Alpha/beta_knot_MTases"/>
</dbReference>
<dbReference type="SMART" id="SM00967">
    <property type="entry name" value="SpoU_sub_bind"/>
    <property type="match status" value="1"/>
</dbReference>
<dbReference type="InterPro" id="IPR029026">
    <property type="entry name" value="tRNA_m1G_MTases_N"/>
</dbReference>
<dbReference type="SUPFAM" id="SSF55315">
    <property type="entry name" value="L30e-like"/>
    <property type="match status" value="1"/>
</dbReference>
<dbReference type="GO" id="GO:0006396">
    <property type="term" value="P:RNA processing"/>
    <property type="evidence" value="ECO:0007669"/>
    <property type="project" value="InterPro"/>
</dbReference>
<dbReference type="InterPro" id="IPR029064">
    <property type="entry name" value="Ribosomal_eL30-like_sf"/>
</dbReference>
<dbReference type="EMBL" id="JAQIFT010000029">
    <property type="protein sequence ID" value="MDA3731247.1"/>
    <property type="molecule type" value="Genomic_DNA"/>
</dbReference>
<dbReference type="GO" id="GO:0003723">
    <property type="term" value="F:RNA binding"/>
    <property type="evidence" value="ECO:0007669"/>
    <property type="project" value="InterPro"/>
</dbReference>
<dbReference type="GO" id="GO:0032259">
    <property type="term" value="P:methylation"/>
    <property type="evidence" value="ECO:0007669"/>
    <property type="project" value="UniProtKB-KW"/>
</dbReference>
<name>A0AA42DLY7_9FIRM</name>
<organism evidence="5 6">
    <name type="scientific">Holtiella tumoricola</name>
    <dbReference type="NCBI Taxonomy" id="3018743"/>
    <lineage>
        <taxon>Bacteria</taxon>
        <taxon>Bacillati</taxon>
        <taxon>Bacillota</taxon>
        <taxon>Clostridia</taxon>
        <taxon>Lachnospirales</taxon>
        <taxon>Cellulosilyticaceae</taxon>
        <taxon>Holtiella</taxon>
    </lineage>
</organism>
<evidence type="ECO:0000256" key="1">
    <source>
        <dbReference type="ARBA" id="ARBA00007228"/>
    </source>
</evidence>
<evidence type="ECO:0000259" key="4">
    <source>
        <dbReference type="SMART" id="SM00967"/>
    </source>
</evidence>
<dbReference type="CDD" id="cd18095">
    <property type="entry name" value="SpoU-like_rRNA-MTase"/>
    <property type="match status" value="1"/>
</dbReference>
<dbReference type="GO" id="GO:0005737">
    <property type="term" value="C:cytoplasm"/>
    <property type="evidence" value="ECO:0007669"/>
    <property type="project" value="UniProtKB-ARBA"/>
</dbReference>
<protein>
    <submittedName>
        <fullName evidence="5">RNA methyltransferase</fullName>
    </submittedName>
</protein>
<proteinExistence type="inferred from homology"/>
<dbReference type="SUPFAM" id="SSF75217">
    <property type="entry name" value="alpha/beta knot"/>
    <property type="match status" value="1"/>
</dbReference>
<reference evidence="5" key="1">
    <citation type="journal article" date="2023" name="Int. J. Syst. Evol. Microbiol.">
        <title>&lt;i&gt;Holtiella tumoricola&lt;/i&gt; gen. nov. sp. nov., isolated from a human clinical sample.</title>
        <authorList>
            <person name="Allen-Vercoe E."/>
            <person name="Daigneault M.C."/>
            <person name="Vancuren S.J."/>
            <person name="Cochrane K."/>
            <person name="O'Neal L.L."/>
            <person name="Sankaranarayanan K."/>
            <person name="Lawson P.A."/>
        </authorList>
    </citation>
    <scope>NUCLEOTIDE SEQUENCE</scope>
    <source>
        <strain evidence="5">CC70A</strain>
    </source>
</reference>
<evidence type="ECO:0000313" key="6">
    <source>
        <dbReference type="Proteomes" id="UP001169242"/>
    </source>
</evidence>
<dbReference type="InterPro" id="IPR001537">
    <property type="entry name" value="SpoU_MeTrfase"/>
</dbReference>
<dbReference type="InterPro" id="IPR013123">
    <property type="entry name" value="SpoU_subst-bd"/>
</dbReference>
<dbReference type="PANTHER" id="PTHR43191">
    <property type="entry name" value="RRNA METHYLTRANSFERASE 3"/>
    <property type="match status" value="1"/>
</dbReference>
<evidence type="ECO:0000256" key="2">
    <source>
        <dbReference type="ARBA" id="ARBA00022603"/>
    </source>
</evidence>
<dbReference type="RefSeq" id="WP_053986153.1">
    <property type="nucleotide sequence ID" value="NZ_JAQIFT010000029.1"/>
</dbReference>
<dbReference type="Gene3D" id="3.30.1330.30">
    <property type="match status" value="1"/>
</dbReference>
<dbReference type="InterPro" id="IPR053888">
    <property type="entry name" value="MRM3-like_sub_bind"/>
</dbReference>
<feature type="domain" description="RNA 2-O ribose methyltransferase substrate binding" evidence="4">
    <location>
        <begin position="35"/>
        <end position="103"/>
    </location>
</feature>
<accession>A0AA42DLY7</accession>
<dbReference type="Pfam" id="PF00588">
    <property type="entry name" value="SpoU_methylase"/>
    <property type="match status" value="1"/>
</dbReference>
<gene>
    <name evidence="5" type="ORF">PBV87_07070</name>
</gene>
<dbReference type="AlphaFoldDB" id="A0AA42DLY7"/>
<keyword evidence="6" id="KW-1185">Reference proteome</keyword>
<dbReference type="GO" id="GO:0008173">
    <property type="term" value="F:RNA methyltransferase activity"/>
    <property type="evidence" value="ECO:0007669"/>
    <property type="project" value="InterPro"/>
</dbReference>
<dbReference type="InterPro" id="IPR051259">
    <property type="entry name" value="rRNA_Methyltransferase"/>
</dbReference>
<comment type="similarity">
    <text evidence="1">Belongs to the class IV-like SAM-binding methyltransferase superfamily. RNA methyltransferase TrmH family.</text>
</comment>